<dbReference type="InterPro" id="IPR011600">
    <property type="entry name" value="Pept_C14_caspase"/>
</dbReference>
<feature type="domain" description="Peptidase C14 caspase" evidence="5">
    <location>
        <begin position="19"/>
        <end position="264"/>
    </location>
</feature>
<dbReference type="PANTHER" id="PTHR48104:SF30">
    <property type="entry name" value="METACASPASE-1"/>
    <property type="match status" value="1"/>
</dbReference>
<dbReference type="PANTHER" id="PTHR48104">
    <property type="entry name" value="METACASPASE-4"/>
    <property type="match status" value="1"/>
</dbReference>
<keyword evidence="7" id="KW-1185">Reference proteome</keyword>
<evidence type="ECO:0000256" key="4">
    <source>
        <dbReference type="ARBA" id="ARBA00023145"/>
    </source>
</evidence>
<dbReference type="GO" id="GO:0006508">
    <property type="term" value="P:proteolysis"/>
    <property type="evidence" value="ECO:0007669"/>
    <property type="project" value="InterPro"/>
</dbReference>
<evidence type="ECO:0000259" key="5">
    <source>
        <dbReference type="Pfam" id="PF00656"/>
    </source>
</evidence>
<evidence type="ECO:0000313" key="6">
    <source>
        <dbReference type="EMBL" id="KAK4194021.1"/>
    </source>
</evidence>
<dbReference type="AlphaFoldDB" id="A0AAN6X5I1"/>
<dbReference type="GO" id="GO:0004197">
    <property type="term" value="F:cysteine-type endopeptidase activity"/>
    <property type="evidence" value="ECO:0007669"/>
    <property type="project" value="InterPro"/>
</dbReference>
<dbReference type="SUPFAM" id="SSF52129">
    <property type="entry name" value="Caspase-like"/>
    <property type="match status" value="1"/>
</dbReference>
<keyword evidence="3" id="KW-0645">Protease</keyword>
<dbReference type="Pfam" id="PF00656">
    <property type="entry name" value="Peptidase_C14"/>
    <property type="match status" value="1"/>
</dbReference>
<accession>A0AAN6X5I1</accession>
<evidence type="ECO:0000256" key="1">
    <source>
        <dbReference type="ARBA" id="ARBA00009005"/>
    </source>
</evidence>
<dbReference type="EMBL" id="MU864133">
    <property type="protein sequence ID" value="KAK4194021.1"/>
    <property type="molecule type" value="Genomic_DNA"/>
</dbReference>
<reference evidence="6" key="1">
    <citation type="journal article" date="2023" name="Mol. Phylogenet. Evol.">
        <title>Genome-scale phylogeny and comparative genomics of the fungal order Sordariales.</title>
        <authorList>
            <person name="Hensen N."/>
            <person name="Bonometti L."/>
            <person name="Westerberg I."/>
            <person name="Brannstrom I.O."/>
            <person name="Guillou S."/>
            <person name="Cros-Aarteil S."/>
            <person name="Calhoun S."/>
            <person name="Haridas S."/>
            <person name="Kuo A."/>
            <person name="Mondo S."/>
            <person name="Pangilinan J."/>
            <person name="Riley R."/>
            <person name="LaButti K."/>
            <person name="Andreopoulos B."/>
            <person name="Lipzen A."/>
            <person name="Chen C."/>
            <person name="Yan M."/>
            <person name="Daum C."/>
            <person name="Ng V."/>
            <person name="Clum A."/>
            <person name="Steindorff A."/>
            <person name="Ohm R.A."/>
            <person name="Martin F."/>
            <person name="Silar P."/>
            <person name="Natvig D.O."/>
            <person name="Lalanne C."/>
            <person name="Gautier V."/>
            <person name="Ament-Velasquez S.L."/>
            <person name="Kruys A."/>
            <person name="Hutchinson M.I."/>
            <person name="Powell A.J."/>
            <person name="Barry K."/>
            <person name="Miller A.N."/>
            <person name="Grigoriev I.V."/>
            <person name="Debuchy R."/>
            <person name="Gladieux P."/>
            <person name="Hiltunen Thoren M."/>
            <person name="Johannesson H."/>
        </authorList>
    </citation>
    <scope>NUCLEOTIDE SEQUENCE</scope>
    <source>
        <strain evidence="6">CBS 315.58</strain>
    </source>
</reference>
<protein>
    <submittedName>
        <fullName evidence="6">Caspase domain-containing protein</fullName>
    </submittedName>
</protein>
<dbReference type="InterPro" id="IPR050452">
    <property type="entry name" value="Metacaspase"/>
</dbReference>
<dbReference type="Proteomes" id="UP001303160">
    <property type="component" value="Unassembled WGS sequence"/>
</dbReference>
<dbReference type="GO" id="GO:0005737">
    <property type="term" value="C:cytoplasm"/>
    <property type="evidence" value="ECO:0007669"/>
    <property type="project" value="TreeGrafter"/>
</dbReference>
<name>A0AAN6X5I1_9PEZI</name>
<keyword evidence="2" id="KW-0053">Apoptosis</keyword>
<reference evidence="6" key="2">
    <citation type="submission" date="2023-05" db="EMBL/GenBank/DDBJ databases">
        <authorList>
            <consortium name="Lawrence Berkeley National Laboratory"/>
            <person name="Steindorff A."/>
            <person name="Hensen N."/>
            <person name="Bonometti L."/>
            <person name="Westerberg I."/>
            <person name="Brannstrom I.O."/>
            <person name="Guillou S."/>
            <person name="Cros-Aarteil S."/>
            <person name="Calhoun S."/>
            <person name="Haridas S."/>
            <person name="Kuo A."/>
            <person name="Mondo S."/>
            <person name="Pangilinan J."/>
            <person name="Riley R."/>
            <person name="Labutti K."/>
            <person name="Andreopoulos B."/>
            <person name="Lipzen A."/>
            <person name="Chen C."/>
            <person name="Yanf M."/>
            <person name="Daum C."/>
            <person name="Ng V."/>
            <person name="Clum A."/>
            <person name="Ohm R."/>
            <person name="Martin F."/>
            <person name="Silar P."/>
            <person name="Natvig D."/>
            <person name="Lalanne C."/>
            <person name="Gautier V."/>
            <person name="Ament-Velasquez S.L."/>
            <person name="Kruys A."/>
            <person name="Hutchinson M.I."/>
            <person name="Powell A.J."/>
            <person name="Barry K."/>
            <person name="Miller A.N."/>
            <person name="Grigoriev I.V."/>
            <person name="Debuchy R."/>
            <person name="Gladieux P."/>
            <person name="Thoren M.H."/>
            <person name="Johannesson H."/>
        </authorList>
    </citation>
    <scope>NUCLEOTIDE SEQUENCE</scope>
    <source>
        <strain evidence="6">CBS 315.58</strain>
    </source>
</reference>
<gene>
    <name evidence="6" type="ORF">QBC40DRAFT_45476</name>
</gene>
<organism evidence="6 7">
    <name type="scientific">Triangularia verruculosa</name>
    <dbReference type="NCBI Taxonomy" id="2587418"/>
    <lineage>
        <taxon>Eukaryota</taxon>
        <taxon>Fungi</taxon>
        <taxon>Dikarya</taxon>
        <taxon>Ascomycota</taxon>
        <taxon>Pezizomycotina</taxon>
        <taxon>Sordariomycetes</taxon>
        <taxon>Sordariomycetidae</taxon>
        <taxon>Sordariales</taxon>
        <taxon>Podosporaceae</taxon>
        <taxon>Triangularia</taxon>
    </lineage>
</organism>
<proteinExistence type="inferred from homology"/>
<keyword evidence="4" id="KW-0865">Zymogen</keyword>
<keyword evidence="3" id="KW-0788">Thiol protease</keyword>
<dbReference type="Gene3D" id="3.40.50.1460">
    <property type="match status" value="1"/>
</dbReference>
<sequence>MPAKPAKNALLIASPIGGLQGPQNDVDRMTMVLKARGFDVNKCCGKDATRDGIRAAWQALINRSSAGDAVVVFYSGHGGLVEAPRKPETESTPNEDHIAPRQYQFLLPTDFEETSEKDFRGILDVEISQLLQDTTTKTPNVTVILDCCHSGRMARDAIHGNDAIPKQLLKVHHHDIKSWVHGPKQDGRLGGELAVDSNPDAVRIVACTARETAWEYRKDGQWGGIFTEALTSALGEAKGRDVSWSTLLLRVAQLVHLEFPQQNPHAEGPHTRGCFSTKPVSSQAFLVKMEGGIPILHAGRVVGVREGNQYAVMPFGATGIDKGKQIAVATVTVITGFKSGVELDFGPAGGTLPTKGAFAFLSQEALYEWPVLLPPEMPALQEQVDNSRFLRRHSGSKDATHLAEFRYEDGEVVLRTKEGVQIASQQIPEGQNAPVAAFDGIVGAAEVLAKAQHFLRLKCENEQELLTHGLQVEYNAVHQVEDNTAHKGSAAQPIRQDGKGFVREGDKVYFVLRNTGESTIYVSVFNVNVAGRIKLLSESSPNGLQLKAGESCTLGKRLLGHLGLKISWPSGVPGDKAVGEHQSLVVSSAQVDLRHVETTEGGRDRLAEIKSRGPGVRAGGLEEMTYRLASGERRDTGAQGGEYPRYDVIEIPFTILPAVTEGQCIRAEQLPAPESTAEWRILPASPPQSQKGIFGAGLRATQGIPACVWVVNQHSEEIMVVVSKYRPNRLVLGAGLSASSTGAGANYTTTTFLSPATTKILAPSSAGLSLSSAAFPLWTRAGAFGVISIFTGPEKKLFIENDRIPIGATAYFKNEPNLTIVDYAD</sequence>
<dbReference type="InterPro" id="IPR029030">
    <property type="entry name" value="Caspase-like_dom_sf"/>
</dbReference>
<comment type="similarity">
    <text evidence="1">Belongs to the peptidase C14B family.</text>
</comment>
<keyword evidence="3" id="KW-0378">Hydrolase</keyword>
<comment type="caution">
    <text evidence="6">The sequence shown here is derived from an EMBL/GenBank/DDBJ whole genome shotgun (WGS) entry which is preliminary data.</text>
</comment>
<evidence type="ECO:0000313" key="7">
    <source>
        <dbReference type="Proteomes" id="UP001303160"/>
    </source>
</evidence>
<evidence type="ECO:0000256" key="3">
    <source>
        <dbReference type="ARBA" id="ARBA00022807"/>
    </source>
</evidence>
<evidence type="ECO:0000256" key="2">
    <source>
        <dbReference type="ARBA" id="ARBA00022703"/>
    </source>
</evidence>
<dbReference type="GO" id="GO:0006915">
    <property type="term" value="P:apoptotic process"/>
    <property type="evidence" value="ECO:0007669"/>
    <property type="project" value="UniProtKB-KW"/>
</dbReference>